<dbReference type="InterPro" id="IPR041301">
    <property type="entry name" value="PBECR3"/>
</dbReference>
<evidence type="ECO:0000259" key="5">
    <source>
        <dbReference type="Pfam" id="PF18812"/>
    </source>
</evidence>
<dbReference type="OrthoDB" id="5363761at2"/>
<accession>I0ESS9</accession>
<proteinExistence type="predicted"/>
<evidence type="ECO:0008006" key="8">
    <source>
        <dbReference type="Google" id="ProtNLM"/>
    </source>
</evidence>
<dbReference type="InterPro" id="IPR021907">
    <property type="entry name" value="DUF3519"/>
</dbReference>
<organism evidence="6 7">
    <name type="scientific">Helicobacter cetorum (strain ATCC BAA-540 / CCUG 52418 / MIT 99-5656)</name>
    <dbReference type="NCBI Taxonomy" id="1163745"/>
    <lineage>
        <taxon>Bacteria</taxon>
        <taxon>Pseudomonadati</taxon>
        <taxon>Campylobacterota</taxon>
        <taxon>Epsilonproteobacteria</taxon>
        <taxon>Campylobacterales</taxon>
        <taxon>Helicobacteraceae</taxon>
        <taxon>Helicobacter</taxon>
    </lineage>
</organism>
<evidence type="ECO:0000313" key="6">
    <source>
        <dbReference type="EMBL" id="AFI05998.1"/>
    </source>
</evidence>
<keyword evidence="7" id="KW-1185">Reference proteome</keyword>
<reference evidence="6 7" key="1">
    <citation type="journal article" date="2013" name="PLoS ONE">
        <title>Sequence Divergence and Conservation in Genomes ofHelicobacter cetorum Strains from a Dolphin and a Whale.</title>
        <authorList>
            <person name="Kersulyte D."/>
            <person name="Rossi M."/>
            <person name="Berg D.E."/>
        </authorList>
    </citation>
    <scope>NUCLEOTIDE SEQUENCE [LARGE SCALE GENOMIC DNA]</scope>
    <source>
        <strain evidence="6 7">MIT 99-5656</strain>
    </source>
</reference>
<dbReference type="HOGENOM" id="CLU_246444_0_0_7"/>
<feature type="domain" description="DdrB-like" evidence="3">
    <location>
        <begin position="964"/>
        <end position="1074"/>
    </location>
</feature>
<feature type="coiled-coil region" evidence="1">
    <location>
        <begin position="498"/>
        <end position="527"/>
    </location>
</feature>
<dbReference type="Proteomes" id="UP000005013">
    <property type="component" value="Chromosome"/>
</dbReference>
<dbReference type="Pfam" id="PF18812">
    <property type="entry name" value="PBECR3"/>
    <property type="match status" value="1"/>
</dbReference>
<feature type="domain" description="Phage-Barnase-EndoU-ColicinE5/D-RelE like nuclease 3" evidence="5">
    <location>
        <begin position="1428"/>
        <end position="1534"/>
    </location>
</feature>
<dbReference type="InterPro" id="IPR041398">
    <property type="entry name" value="DdrB_dom"/>
</dbReference>
<protein>
    <recommendedName>
        <fullName evidence="8">Phage-Barnase-EndoU-ColicinE5/D-RelE like nuclease 3 domain-containing protein</fullName>
    </recommendedName>
</protein>
<feature type="domain" description="Phage-Barnase-EndoU-ColicinE5/D-RelE-like nuclease" evidence="4">
    <location>
        <begin position="739"/>
        <end position="842"/>
    </location>
</feature>
<dbReference type="InterPro" id="IPR041092">
    <property type="entry name" value="PBECR1"/>
</dbReference>
<evidence type="ECO:0000259" key="3">
    <source>
        <dbReference type="Pfam" id="PF18763"/>
    </source>
</evidence>
<evidence type="ECO:0000256" key="2">
    <source>
        <dbReference type="SAM" id="MobiDB-lite"/>
    </source>
</evidence>
<sequence length="1549" mass="176936">MQDSTQGDLKVFDSHNFFNKLNEFKGGVFNTPKAKEYIDIANGFHKLFKNDSQIANNLKAATTKNINQGLATTLSGAAKFLWTKFALGTLYRNAPDRFLGLKLPKALNESTAGAALKYHIKRALERSSSVDEFSKNLELSAKNSKFSNDTLKIIDELQGGLNQAKQDFKQASEPATQDAPLNTQEPLRQATNDAHLNQATQEAPLKQATNDAPINQATQEAHLNTQEPAREVTEKATKEPSKEALTKHEKALKELENIDTTKLTKEQQEVLKVFKGELPETTIKGRDLHGLYTLEQGGKKHGAIKILKRHYGENKTGAVTSDELLNMGEVIKNGSVLLDSFEKLKDGFRYAYEWDNNGVKLRLVVDDLESNNKIFNFYSDRNTSNAGPIRKPMLANENNTTKLLNKQEIQVLNTDDYLKKIIQSDEKLIANYQHNNQAVIDYYNNGAYKEKPFHNKDEYNPNSTEREYFKLRQELRDIIRATEHDKKVASVFVKTEEYKKLLKERMKEKQEKINAKAKELQEFLKENPTFIKKSDFYENKINNDYIEKQQQEYTHNRHRINGNIPYNEQEKKLNFIDDFLKVDFSELSDKEKENAVGAFTLKKIVNKKYEKPNGTIITYKDYGNEKHYYLSEDGKIYSTETDYPIFTDDLIKEVNKNRLIAEIRQKDIALSDISIENYLKQVEKQIAQKAKEPAREITEQATREPATREWGTNYSEFKGNGIGAIEKLLETKEGYIAGAFHKEGLGDIDLVWGKSGKSGYGLAHILERRIDKKIAQGMSETEAKNYALSIIKNIPEILEKGVKDTDKWGRVFVEYDNKRVGLNNEWNNQKLENHWVVSSYELYNEKQALPSTPQAITKEKPFNSLNSNGANPTQKELIKQEKALTPLQLAEQEKLQKQALEKEKALQDYESYKEDALKREEALKQKLAFERGNAGNLESETKIEVGQDIPLKKLDLAKSRVRLNDGEIFDLDYAIVKAKDLKPSFTTGGTQKRTHMNEEQIKNIAENFDPQKIFGSGGFEDLPIILQDGQVISGNHRIQGMLNFTNKSRAAYDKAIQDYYNITLKPDELLIRVPHKNLNNTEVNNLAAGSNAGRFNSESDKALSVLSHYTPKLKELDKKLNADTIHSLKRLVARDLNFDKATSPNVSDSNLALLMYNMPRSETQGIELLNKWHKEFKDDPKSYEKVKKMFIDNAGSFHNLIHDLNFPKLSLNAYLSDTLDRAFKSIKDYESTTESLKALADKHSASSLGFTEYEKSQHKSDISEILGAALARFARLDDPSNALFEALRSDNIKKGLREHNIADDTKDLLGSDRKVFNDIDIYDFTHYLLKHDRKPNENNQALSQLTRNIKGLQKDYYKSLEKESKALKSYNSSLEIQNKDNIMKKLSFDEIKQLIDTTPRTGSGMLILGGDNLKPEVIEYIQKKHKRVAVEKLEPEVIEYLGLPHKDARAVIDYQAINHILKDHPNLDYKDLANYRELAKNAQETLKSKDNKNRPVIVSFNQVNGFFVVVEQISNAKNELMLKTMYKTKGNYKQSLVYRKALAKSQSSD</sequence>
<dbReference type="Pfam" id="PF12033">
    <property type="entry name" value="DUF3519"/>
    <property type="match status" value="1"/>
</dbReference>
<name>I0ESS9_HELCM</name>
<dbReference type="Pfam" id="PF18763">
    <property type="entry name" value="ddrB-ParB"/>
    <property type="match status" value="1"/>
</dbReference>
<dbReference type="EMBL" id="CP003481">
    <property type="protein sequence ID" value="AFI05998.1"/>
    <property type="molecule type" value="Genomic_DNA"/>
</dbReference>
<dbReference type="KEGG" id="hcm:HCD_04980"/>
<gene>
    <name evidence="6" type="ordered locus">HCD_04980</name>
</gene>
<dbReference type="eggNOG" id="ENOG5032P2A">
    <property type="taxonomic scope" value="Bacteria"/>
</dbReference>
<keyword evidence="1" id="KW-0175">Coiled coil</keyword>
<feature type="compositionally biased region" description="Basic and acidic residues" evidence="2">
    <location>
        <begin position="228"/>
        <end position="248"/>
    </location>
</feature>
<feature type="region of interest" description="Disordered" evidence="2">
    <location>
        <begin position="221"/>
        <end position="248"/>
    </location>
</feature>
<dbReference type="Pfam" id="PF18809">
    <property type="entry name" value="PBECR1"/>
    <property type="match status" value="1"/>
</dbReference>
<feature type="coiled-coil region" evidence="1">
    <location>
        <begin position="895"/>
        <end position="926"/>
    </location>
</feature>
<dbReference type="PATRIC" id="fig|1163745.3.peg.1052"/>
<dbReference type="STRING" id="1163745.HCD_04980"/>
<evidence type="ECO:0000256" key="1">
    <source>
        <dbReference type="SAM" id="Coils"/>
    </source>
</evidence>
<evidence type="ECO:0000313" key="7">
    <source>
        <dbReference type="Proteomes" id="UP000005013"/>
    </source>
</evidence>
<evidence type="ECO:0000259" key="4">
    <source>
        <dbReference type="Pfam" id="PF18809"/>
    </source>
</evidence>